<evidence type="ECO:0000256" key="1">
    <source>
        <dbReference type="SAM" id="Phobius"/>
    </source>
</evidence>
<dbReference type="OrthoDB" id="5073461at2759"/>
<reference evidence="2" key="1">
    <citation type="journal article" date="2021" name="Nat. Commun.">
        <title>Genetic determinants of endophytism in the Arabidopsis root mycobiome.</title>
        <authorList>
            <person name="Mesny F."/>
            <person name="Miyauchi S."/>
            <person name="Thiergart T."/>
            <person name="Pickel B."/>
            <person name="Atanasova L."/>
            <person name="Karlsson M."/>
            <person name="Huettel B."/>
            <person name="Barry K.W."/>
            <person name="Haridas S."/>
            <person name="Chen C."/>
            <person name="Bauer D."/>
            <person name="Andreopoulos W."/>
            <person name="Pangilinan J."/>
            <person name="LaButti K."/>
            <person name="Riley R."/>
            <person name="Lipzen A."/>
            <person name="Clum A."/>
            <person name="Drula E."/>
            <person name="Henrissat B."/>
            <person name="Kohler A."/>
            <person name="Grigoriev I.V."/>
            <person name="Martin F.M."/>
            <person name="Hacquard S."/>
        </authorList>
    </citation>
    <scope>NUCLEOTIDE SEQUENCE</scope>
    <source>
        <strain evidence="2">FSSC 5 MPI-SDFR-AT-0091</strain>
    </source>
</reference>
<feature type="transmembrane region" description="Helical" evidence="1">
    <location>
        <begin position="190"/>
        <end position="209"/>
    </location>
</feature>
<keyword evidence="1" id="KW-0472">Membrane</keyword>
<gene>
    <name evidence="2" type="ORF">B0J15DRAFT_487266</name>
</gene>
<evidence type="ECO:0000313" key="3">
    <source>
        <dbReference type="Proteomes" id="UP000736672"/>
    </source>
</evidence>
<feature type="transmembrane region" description="Helical" evidence="1">
    <location>
        <begin position="318"/>
        <end position="339"/>
    </location>
</feature>
<feature type="transmembrane region" description="Helical" evidence="1">
    <location>
        <begin position="215"/>
        <end position="238"/>
    </location>
</feature>
<dbReference type="AlphaFoldDB" id="A0A9P9HXK6"/>
<keyword evidence="3" id="KW-1185">Reference proteome</keyword>
<accession>A0A9P9HXK6</accession>
<dbReference type="Proteomes" id="UP000736672">
    <property type="component" value="Unassembled WGS sequence"/>
</dbReference>
<name>A0A9P9HXK6_FUSSL</name>
<feature type="transmembrane region" description="Helical" evidence="1">
    <location>
        <begin position="42"/>
        <end position="62"/>
    </location>
</feature>
<organism evidence="2 3">
    <name type="scientific">Fusarium solani</name>
    <name type="common">Filamentous fungus</name>
    <dbReference type="NCBI Taxonomy" id="169388"/>
    <lineage>
        <taxon>Eukaryota</taxon>
        <taxon>Fungi</taxon>
        <taxon>Dikarya</taxon>
        <taxon>Ascomycota</taxon>
        <taxon>Pezizomycotina</taxon>
        <taxon>Sordariomycetes</taxon>
        <taxon>Hypocreomycetidae</taxon>
        <taxon>Hypocreales</taxon>
        <taxon>Nectriaceae</taxon>
        <taxon>Fusarium</taxon>
        <taxon>Fusarium solani species complex</taxon>
    </lineage>
</organism>
<feature type="transmembrane region" description="Helical" evidence="1">
    <location>
        <begin position="407"/>
        <end position="425"/>
    </location>
</feature>
<dbReference type="EMBL" id="JAGTJS010000006">
    <property type="protein sequence ID" value="KAH7265788.1"/>
    <property type="molecule type" value="Genomic_DNA"/>
</dbReference>
<sequence>MEFSFEFSAWIINFYYASWLNETSWDEPEDDSPKFDDCETPLLLSSTLVIWLVLVPALANAAQLPGSILYHGHSTFYRLSPISGLADCFATYTLVGKALAKGHSWRQSTAGALLVRQGIGQNDLWWRKFNLSRKTRIEGFDCTSGAEDEDETATLAPTESSDDWLNHDAEESHLRFALARITEPLTSERIAGSILMLFLFVQAVAFVVLVPTMSFLTVSSILGLVYTGCLVMFEILIWSMSLGASRHSIVEMPWGNAVELLCDLDPGDGPFSFAQDMKDSRELVDIELESCHSQDIEDSRHIEYETQRTPDRSITIKLIAGLFGVVEASVWIVVTYAAWKVKPWLLFPAAATAILINLGLMIDCLFPGIVEVRLGMIRRLDRSDQETNTVVRVGFAALHWLLTKATIANFIAVAWLGLMVAIFTLEKAGGWPVDEGKESTTLPQWLVGLASS</sequence>
<keyword evidence="1" id="KW-0812">Transmembrane</keyword>
<evidence type="ECO:0000313" key="2">
    <source>
        <dbReference type="EMBL" id="KAH7265788.1"/>
    </source>
</evidence>
<feature type="transmembrane region" description="Helical" evidence="1">
    <location>
        <begin position="345"/>
        <end position="370"/>
    </location>
</feature>
<protein>
    <submittedName>
        <fullName evidence="2">Uncharacterized protein</fullName>
    </submittedName>
</protein>
<proteinExistence type="predicted"/>
<keyword evidence="1" id="KW-1133">Transmembrane helix</keyword>
<comment type="caution">
    <text evidence="2">The sequence shown here is derived from an EMBL/GenBank/DDBJ whole genome shotgun (WGS) entry which is preliminary data.</text>
</comment>